<dbReference type="Gene3D" id="3.30.420.40">
    <property type="match status" value="2"/>
</dbReference>
<dbReference type="Pfam" id="PF01869">
    <property type="entry name" value="BcrAD_BadFG"/>
    <property type="match status" value="1"/>
</dbReference>
<reference evidence="2" key="1">
    <citation type="submission" date="2020-12" db="EMBL/GenBank/DDBJ databases">
        <authorList>
            <person name="Huq M.A."/>
        </authorList>
    </citation>
    <scope>NUCLEOTIDE SEQUENCE</scope>
    <source>
        <strain evidence="2">MAHUQ-46</strain>
    </source>
</reference>
<dbReference type="PANTHER" id="PTHR43190">
    <property type="entry name" value="N-ACETYL-D-GLUCOSAMINE KINASE"/>
    <property type="match status" value="1"/>
</dbReference>
<dbReference type="SUPFAM" id="SSF53067">
    <property type="entry name" value="Actin-like ATPase domain"/>
    <property type="match status" value="2"/>
</dbReference>
<evidence type="ECO:0000313" key="2">
    <source>
        <dbReference type="EMBL" id="MBJ6361964.1"/>
    </source>
</evidence>
<dbReference type="InterPro" id="IPR052519">
    <property type="entry name" value="Euk-type_GlcNAc_Kinase"/>
</dbReference>
<dbReference type="PANTHER" id="PTHR43190:SF3">
    <property type="entry name" value="N-ACETYL-D-GLUCOSAMINE KINASE"/>
    <property type="match status" value="1"/>
</dbReference>
<proteinExistence type="predicted"/>
<protein>
    <submittedName>
        <fullName evidence="2">ATPase</fullName>
    </submittedName>
</protein>
<dbReference type="Proteomes" id="UP000640274">
    <property type="component" value="Unassembled WGS sequence"/>
</dbReference>
<dbReference type="CDD" id="cd24007">
    <property type="entry name" value="ASKHA_NBD_eukNAGK-like"/>
    <property type="match status" value="1"/>
</dbReference>
<evidence type="ECO:0000313" key="3">
    <source>
        <dbReference type="Proteomes" id="UP000640274"/>
    </source>
</evidence>
<dbReference type="InterPro" id="IPR002731">
    <property type="entry name" value="ATPase_BadF"/>
</dbReference>
<comment type="caution">
    <text evidence="2">The sequence shown here is derived from an EMBL/GenBank/DDBJ whole genome shotgun (WGS) entry which is preliminary data.</text>
</comment>
<dbReference type="AlphaFoldDB" id="A0A934J290"/>
<dbReference type="InterPro" id="IPR043129">
    <property type="entry name" value="ATPase_NBD"/>
</dbReference>
<keyword evidence="3" id="KW-1185">Reference proteome</keyword>
<dbReference type="EMBL" id="JAELUP010000061">
    <property type="protein sequence ID" value="MBJ6361964.1"/>
    <property type="molecule type" value="Genomic_DNA"/>
</dbReference>
<accession>A0A934J290</accession>
<sequence length="339" mass="36456">MYKNRSQRSEQTLYFLGIDAGGSKTHALLTDEHGRLLGQGSGGNGNHQTAFEGARASIEQACIQALEMAGVTKEEVTFAFFGLAGADREVDYRILRPMIASLGFAEYDLSCDTIIGMRAGTKHSYGAVIISGTGFNSAARNAQGEELQYGGFGYLFGDGQGSGSDLAVHAFRSAIRGWDGRGKPTLLSEIVPQRLGYTSLQDMYDDVLDNGKYPTFSLAKVVFEAAAQSDEVAIGILEEAGREHGNAANALIRRLGMEQEEFDVVLTGSVLSKGSTSHMVDAIRAEINRIAPRTSIVKLTVDPVVGAIMSAMDRHGVHIDPQTDAALRKITFDREAEVL</sequence>
<feature type="domain" description="ATPase BadF/BadG/BcrA/BcrD type" evidence="1">
    <location>
        <begin position="16"/>
        <end position="311"/>
    </location>
</feature>
<name>A0A934J290_9BACL</name>
<gene>
    <name evidence="2" type="ORF">JFN88_11880</name>
</gene>
<organism evidence="2 3">
    <name type="scientific">Paenibacillus roseus</name>
    <dbReference type="NCBI Taxonomy" id="2798579"/>
    <lineage>
        <taxon>Bacteria</taxon>
        <taxon>Bacillati</taxon>
        <taxon>Bacillota</taxon>
        <taxon>Bacilli</taxon>
        <taxon>Bacillales</taxon>
        <taxon>Paenibacillaceae</taxon>
        <taxon>Paenibacillus</taxon>
    </lineage>
</organism>
<evidence type="ECO:0000259" key="1">
    <source>
        <dbReference type="Pfam" id="PF01869"/>
    </source>
</evidence>